<dbReference type="Proteomes" id="UP000053840">
    <property type="component" value="Unassembled WGS sequence"/>
</dbReference>
<evidence type="ECO:0000256" key="1">
    <source>
        <dbReference type="SAM" id="Coils"/>
    </source>
</evidence>
<feature type="compositionally biased region" description="Polar residues" evidence="2">
    <location>
        <begin position="111"/>
        <end position="125"/>
    </location>
</feature>
<feature type="region of interest" description="Disordered" evidence="2">
    <location>
        <begin position="91"/>
        <end position="130"/>
    </location>
</feature>
<proteinExistence type="predicted"/>
<keyword evidence="1" id="KW-0175">Coiled coil</keyword>
<evidence type="ECO:0000256" key="2">
    <source>
        <dbReference type="SAM" id="MobiDB-lite"/>
    </source>
</evidence>
<name>A0A091S2D1_NESNO</name>
<dbReference type="PANTHER" id="PTHR44927:SF1">
    <property type="entry name" value="FK506-BINDING PROTEIN 15"/>
    <property type="match status" value="1"/>
</dbReference>
<gene>
    <name evidence="4" type="ORF">N333_11529</name>
</gene>
<reference evidence="4 5" key="1">
    <citation type="submission" date="2014-04" db="EMBL/GenBank/DDBJ databases">
        <title>Genome evolution of avian class.</title>
        <authorList>
            <person name="Zhang G."/>
            <person name="Li C."/>
        </authorList>
    </citation>
    <scope>NUCLEOTIDE SEQUENCE [LARGE SCALE GENOMIC DNA]</scope>
    <source>
        <strain evidence="4">BGI_N333</strain>
    </source>
</reference>
<evidence type="ECO:0000313" key="5">
    <source>
        <dbReference type="Proteomes" id="UP000053840"/>
    </source>
</evidence>
<feature type="compositionally biased region" description="Low complexity" evidence="2">
    <location>
        <begin position="15"/>
        <end position="35"/>
    </location>
</feature>
<organism evidence="4 5">
    <name type="scientific">Nestor notabilis</name>
    <name type="common">Kea</name>
    <dbReference type="NCBI Taxonomy" id="176057"/>
    <lineage>
        <taxon>Eukaryota</taxon>
        <taxon>Metazoa</taxon>
        <taxon>Chordata</taxon>
        <taxon>Craniata</taxon>
        <taxon>Vertebrata</taxon>
        <taxon>Euteleostomi</taxon>
        <taxon>Archelosauria</taxon>
        <taxon>Archosauria</taxon>
        <taxon>Dinosauria</taxon>
        <taxon>Saurischia</taxon>
        <taxon>Theropoda</taxon>
        <taxon>Coelurosauria</taxon>
        <taxon>Aves</taxon>
        <taxon>Neognathae</taxon>
        <taxon>Neoaves</taxon>
        <taxon>Telluraves</taxon>
        <taxon>Australaves</taxon>
        <taxon>Psittaciformes</taxon>
        <taxon>Psittacidae</taxon>
        <taxon>Nestor</taxon>
    </lineage>
</organism>
<evidence type="ECO:0000313" key="4">
    <source>
        <dbReference type="EMBL" id="KFQ48774.1"/>
    </source>
</evidence>
<feature type="region of interest" description="Disordered" evidence="2">
    <location>
        <begin position="1"/>
        <end position="65"/>
    </location>
</feature>
<dbReference type="Pfam" id="PF23649">
    <property type="entry name" value="FKBP15"/>
    <property type="match status" value="1"/>
</dbReference>
<dbReference type="PANTHER" id="PTHR44927">
    <property type="entry name" value="FK506-BINDING PROTEIN 15"/>
    <property type="match status" value="1"/>
</dbReference>
<feature type="domain" description="FK506-binding protein 15-like" evidence="3">
    <location>
        <begin position="264"/>
        <end position="486"/>
    </location>
</feature>
<keyword evidence="5" id="KW-1185">Reference proteome</keyword>
<dbReference type="InterPro" id="IPR056598">
    <property type="entry name" value="FKBP-15_dom"/>
</dbReference>
<feature type="coiled-coil region" evidence="1">
    <location>
        <begin position="524"/>
        <end position="551"/>
    </location>
</feature>
<evidence type="ECO:0000259" key="3">
    <source>
        <dbReference type="Pfam" id="PF23649"/>
    </source>
</evidence>
<protein>
    <submittedName>
        <fullName evidence="4">FK506-binding protein 15</fullName>
    </submittedName>
</protein>
<feature type="non-terminal residue" evidence="4">
    <location>
        <position position="1"/>
    </location>
</feature>
<sequence>KVKLVKECSGSDGQSVSSRDSPAPSPVPSSDSFSADTGLLPPSTIPPKPGEPAVRAKSNSISEQLANPDVAKAKLISRMAKMGQPMLPFLAGTAGSQLDSSDSEIEDPNTLRGTAQPVASSSVRSAQPAHAVLPTVSTQVPQASGSAPPVSSAALIPATIQPHSALPGGAQGFQAYPGMAFAYPQTAASASQLQPVGQMYPAPYQAPGDVTSFLMTEARQHNTEIRMAVSKVVDKMDHLAAKVEELRKQNAGNSSLLPGISSVTMEASMIMSNIQRIIQENERLKQEIFEKSSRIEEQNEKISELIERNQRYVEQSNLLMEQRNHSLQTTTENTQARVLHAEQEKAKVAEELAAATAQVSQLQLELTAHQKKEMDLRKQLSAALQEAERHEMQLNKLQAQLAELQEASEDTQTRFKAEKQSRKQLDMKISALEEELTDLKVEKETLERNLAERKKKSLTERAQAEEEMEEIRRSYQQELDKLRQLLKKARTSTDQAAAEQLSLIQAELESQWEAKCERTLASAKEQHLRQYQEVCEQRDTLQQQVSQLEEKSSLLKTPLSNLPLTKQLVTVDSLKTTCVCLDLLFLHPEKDLMLRPVLHMLMNCIFVSSLTLFQVKKIMNGVFQSLRGEFELEETYSGRTVLGVVMNTIKTVTLQLLSRQQEKPDQDSEKEE</sequence>
<dbReference type="EMBL" id="KK938396">
    <property type="protein sequence ID" value="KFQ48774.1"/>
    <property type="molecule type" value="Genomic_DNA"/>
</dbReference>
<feature type="coiled-coil region" evidence="1">
    <location>
        <begin position="229"/>
        <end position="499"/>
    </location>
</feature>
<dbReference type="AlphaFoldDB" id="A0A091S2D1"/>
<accession>A0A091S2D1</accession>
<dbReference type="GO" id="GO:0030426">
    <property type="term" value="C:growth cone"/>
    <property type="evidence" value="ECO:0007669"/>
    <property type="project" value="TreeGrafter"/>
</dbReference>
<feature type="non-terminal residue" evidence="4">
    <location>
        <position position="672"/>
    </location>
</feature>